<dbReference type="AlphaFoldDB" id="I5C506"/>
<dbReference type="RefSeq" id="WP_009054560.1">
    <property type="nucleotide sequence ID" value="NZ_AJYA01000017.1"/>
</dbReference>
<dbReference type="PATRIC" id="fig|1189621.3.peg.1711"/>
<gene>
    <name evidence="1" type="ORF">A3SI_08211</name>
</gene>
<dbReference type="EMBL" id="AJYA01000017">
    <property type="protein sequence ID" value="EIM76908.1"/>
    <property type="molecule type" value="Genomic_DNA"/>
</dbReference>
<sequence>MIDDANDPELDGKYLGTITKDFVRISDFLKEAAYQVRSRKISDFPIFPIAKGEQPIGSLLVEGDKKGLEWHYFISFLEEFQQRTLIGEENVAEFKRFYKDPEEFCCLFVIDGAFTRFVYVPYPDENS</sequence>
<dbReference type="Proteomes" id="UP000005551">
    <property type="component" value="Unassembled WGS sequence"/>
</dbReference>
<name>I5C506_9BACT</name>
<reference evidence="1 2" key="1">
    <citation type="submission" date="2012-05" db="EMBL/GenBank/DDBJ databases">
        <title>Genome sequence of Nitritalea halalkaliphila LW7.</title>
        <authorList>
            <person name="Jangir P.K."/>
            <person name="Singh A."/>
            <person name="Shivaji S."/>
            <person name="Sharma R."/>
        </authorList>
    </citation>
    <scope>NUCLEOTIDE SEQUENCE [LARGE SCALE GENOMIC DNA]</scope>
    <source>
        <strain evidence="1 2">LW7</strain>
    </source>
</reference>
<organism evidence="1 2">
    <name type="scientific">Nitritalea halalkaliphila LW7</name>
    <dbReference type="NCBI Taxonomy" id="1189621"/>
    <lineage>
        <taxon>Bacteria</taxon>
        <taxon>Pseudomonadati</taxon>
        <taxon>Bacteroidota</taxon>
        <taxon>Cytophagia</taxon>
        <taxon>Cytophagales</taxon>
        <taxon>Cyclobacteriaceae</taxon>
        <taxon>Nitritalea</taxon>
    </lineage>
</organism>
<proteinExistence type="predicted"/>
<protein>
    <submittedName>
        <fullName evidence="1">Uncharacterized protein</fullName>
    </submittedName>
</protein>
<accession>I5C506</accession>
<keyword evidence="2" id="KW-1185">Reference proteome</keyword>
<comment type="caution">
    <text evidence="1">The sequence shown here is derived from an EMBL/GenBank/DDBJ whole genome shotgun (WGS) entry which is preliminary data.</text>
</comment>
<evidence type="ECO:0000313" key="2">
    <source>
        <dbReference type="Proteomes" id="UP000005551"/>
    </source>
</evidence>
<dbReference type="STRING" id="1189621.A3SI_08211"/>
<evidence type="ECO:0000313" key="1">
    <source>
        <dbReference type="EMBL" id="EIM76908.1"/>
    </source>
</evidence>
<dbReference type="OrthoDB" id="880708at2"/>